<proteinExistence type="predicted"/>
<evidence type="ECO:0000313" key="3">
    <source>
        <dbReference type="EMBL" id="MBW8725562.1"/>
    </source>
</evidence>
<dbReference type="EMBL" id="JAEKLZ010000176">
    <property type="protein sequence ID" value="MBW8725562.1"/>
    <property type="molecule type" value="Genomic_DNA"/>
</dbReference>
<accession>A0A952FIF3</accession>
<evidence type="ECO:0000256" key="1">
    <source>
        <dbReference type="SAM" id="MobiDB-lite"/>
    </source>
</evidence>
<gene>
    <name evidence="3" type="ORF">JF625_10455</name>
</gene>
<evidence type="ECO:0000313" key="4">
    <source>
        <dbReference type="Proteomes" id="UP000700706"/>
    </source>
</evidence>
<evidence type="ECO:0000259" key="2">
    <source>
        <dbReference type="Pfam" id="PF19266"/>
    </source>
</evidence>
<dbReference type="AlphaFoldDB" id="A0A952FIF3"/>
<dbReference type="Pfam" id="PF19266">
    <property type="entry name" value="CIS_tube"/>
    <property type="match status" value="1"/>
</dbReference>
<organism evidence="3 4">
    <name type="scientific">Inquilinus limosus</name>
    <dbReference type="NCBI Taxonomy" id="171674"/>
    <lineage>
        <taxon>Bacteria</taxon>
        <taxon>Pseudomonadati</taxon>
        <taxon>Pseudomonadota</taxon>
        <taxon>Alphaproteobacteria</taxon>
        <taxon>Rhodospirillales</taxon>
        <taxon>Rhodospirillaceae</taxon>
        <taxon>Inquilinus</taxon>
    </lineage>
</organism>
<sequence>MERVAFLIEPSGDRISCLLNPEDLELRRVAGLRTRRGAGGAVTGHARSDDPLIATGGGATEIDMRLLFDIEIAQEGRQSAGAQATAVPTGPADVRELTRPLWDLAENGEGADGYGAPPVVRFIWGKSWNILGVVLAVAERLERFDAAGTPGRSWLSLRLRRLAESETRPIPRQPVTPQFETTAPEDQRDQRHDTMLEIPADEDGLLMQRLDQIAADRYGSPDLARPLAEYNGLDDLLRGYDVLRLSLPPLASLVGRP</sequence>
<reference evidence="3" key="1">
    <citation type="submission" date="2020-06" db="EMBL/GenBank/DDBJ databases">
        <title>Stable isotope informed genome-resolved metagenomics uncovers potential trophic interactions in rhizosphere soil.</title>
        <authorList>
            <person name="Starr E.P."/>
            <person name="Shi S."/>
            <person name="Blazewicz S.J."/>
            <person name="Koch B.J."/>
            <person name="Probst A.J."/>
            <person name="Hungate B.A."/>
            <person name="Pett-Ridge J."/>
            <person name="Firestone M.K."/>
            <person name="Banfield J.F."/>
        </authorList>
    </citation>
    <scope>NUCLEOTIDE SEQUENCE</scope>
    <source>
        <strain evidence="3">YM_69_17</strain>
    </source>
</reference>
<feature type="domain" description="Contractile injection system tube protein N-terminal" evidence="2">
    <location>
        <begin position="11"/>
        <end position="167"/>
    </location>
</feature>
<dbReference type="Proteomes" id="UP000700706">
    <property type="component" value="Unassembled WGS sequence"/>
</dbReference>
<dbReference type="InterPro" id="IPR045361">
    <property type="entry name" value="CIS_tube_prot_N"/>
</dbReference>
<comment type="caution">
    <text evidence="3">The sequence shown here is derived from an EMBL/GenBank/DDBJ whole genome shotgun (WGS) entry which is preliminary data.</text>
</comment>
<protein>
    <recommendedName>
        <fullName evidence="2">Contractile injection system tube protein N-terminal domain-containing protein</fullName>
    </recommendedName>
</protein>
<feature type="region of interest" description="Disordered" evidence="1">
    <location>
        <begin position="166"/>
        <end position="189"/>
    </location>
</feature>
<name>A0A952FIF3_9PROT</name>